<keyword evidence="1 5" id="KW-0560">Oxidoreductase</keyword>
<gene>
    <name evidence="5" type="ORF">Q2T52_25420</name>
</gene>
<keyword evidence="6" id="KW-1185">Reference proteome</keyword>
<keyword evidence="2" id="KW-0520">NAD</keyword>
<evidence type="ECO:0000259" key="4">
    <source>
        <dbReference type="Pfam" id="PF14833"/>
    </source>
</evidence>
<proteinExistence type="predicted"/>
<dbReference type="GO" id="GO:0016491">
    <property type="term" value="F:oxidoreductase activity"/>
    <property type="evidence" value="ECO:0007669"/>
    <property type="project" value="UniProtKB-KW"/>
</dbReference>
<dbReference type="Pfam" id="PF14833">
    <property type="entry name" value="NAD_binding_11"/>
    <property type="match status" value="1"/>
</dbReference>
<comment type="caution">
    <text evidence="5">The sequence shown here is derived from an EMBL/GenBank/DDBJ whole genome shotgun (WGS) entry which is preliminary data.</text>
</comment>
<dbReference type="InterPro" id="IPR006115">
    <property type="entry name" value="6PGDH_NADP-bd"/>
</dbReference>
<dbReference type="InterPro" id="IPR015815">
    <property type="entry name" value="HIBADH-related"/>
</dbReference>
<protein>
    <submittedName>
        <fullName evidence="5">NAD(P)-dependent oxidoreductase</fullName>
        <ecNumber evidence="5">1.1.-.-</ecNumber>
    </submittedName>
</protein>
<sequence>MTATIEIGFIGLGTMGTPMALNLLKAGTPLVVWNRSKHRSDNLAAAGARVVDHPIDVFARCRTVILMLADEQAMDAVLARGGHDFAARVCGKAIVSMGTMSPDYSRCLSDDIHAVGGVYVEAPVSGSRKPAEAGQLVAMLAGDADDVVAVRPLLAPMCRQVFECGAIPAALRMKLAVNVCLITLVTGLAEATHFAKSHNLDLTQFAAILDEGPMASDVSRIKISKLVCGDFTRQAAITDVLKNSRLVMEAARDAATSLPLMQASLALYAETEALGLGDDDMIAVIRAIEERTAGSHGKSS</sequence>
<organism evidence="5 6">
    <name type="scientific">Rhizobium oryzicola</name>
    <dbReference type="NCBI Taxonomy" id="1232668"/>
    <lineage>
        <taxon>Bacteria</taxon>
        <taxon>Pseudomonadati</taxon>
        <taxon>Pseudomonadota</taxon>
        <taxon>Alphaproteobacteria</taxon>
        <taxon>Hyphomicrobiales</taxon>
        <taxon>Rhizobiaceae</taxon>
        <taxon>Rhizobium/Agrobacterium group</taxon>
        <taxon>Rhizobium</taxon>
    </lineage>
</organism>
<dbReference type="Gene3D" id="3.40.50.720">
    <property type="entry name" value="NAD(P)-binding Rossmann-like Domain"/>
    <property type="match status" value="1"/>
</dbReference>
<dbReference type="InterPro" id="IPR002204">
    <property type="entry name" value="3-OH-isobutyrate_DH-rel_CS"/>
</dbReference>
<dbReference type="Pfam" id="PF03446">
    <property type="entry name" value="NAD_binding_2"/>
    <property type="match status" value="1"/>
</dbReference>
<dbReference type="RefSeq" id="WP_302079728.1">
    <property type="nucleotide sequence ID" value="NZ_JAUKWQ010000015.1"/>
</dbReference>
<dbReference type="EC" id="1.1.-.-" evidence="5"/>
<dbReference type="InterPro" id="IPR008927">
    <property type="entry name" value="6-PGluconate_DH-like_C_sf"/>
</dbReference>
<reference evidence="5" key="1">
    <citation type="journal article" date="2015" name="Int. J. Syst. Evol. Microbiol.">
        <title>Rhizobium oryzicola sp. nov., potential plant-growth-promoting endophytic bacteria isolated from rice roots.</title>
        <authorList>
            <person name="Zhang X.X."/>
            <person name="Gao J.S."/>
            <person name="Cao Y.H."/>
            <person name="Sheirdil R.A."/>
            <person name="Wang X.C."/>
            <person name="Zhang L."/>
        </authorList>
    </citation>
    <scope>NUCLEOTIDE SEQUENCE</scope>
    <source>
        <strain evidence="5">05753</strain>
    </source>
</reference>
<dbReference type="PROSITE" id="PS00895">
    <property type="entry name" value="3_HYDROXYISOBUT_DH"/>
    <property type="match status" value="1"/>
</dbReference>
<dbReference type="EMBL" id="JAUKWQ010000015">
    <property type="protein sequence ID" value="MDO1585444.1"/>
    <property type="molecule type" value="Genomic_DNA"/>
</dbReference>
<dbReference type="Gene3D" id="1.10.1040.10">
    <property type="entry name" value="N-(1-d-carboxylethyl)-l-norvaline Dehydrogenase, domain 2"/>
    <property type="match status" value="1"/>
</dbReference>
<dbReference type="SUPFAM" id="SSF51735">
    <property type="entry name" value="NAD(P)-binding Rossmann-fold domains"/>
    <property type="match status" value="1"/>
</dbReference>
<evidence type="ECO:0000256" key="1">
    <source>
        <dbReference type="ARBA" id="ARBA00023002"/>
    </source>
</evidence>
<dbReference type="PANTHER" id="PTHR43580:SF2">
    <property type="entry name" value="CYTOKINE-LIKE NUCLEAR FACTOR N-PAC"/>
    <property type="match status" value="1"/>
</dbReference>
<dbReference type="PANTHER" id="PTHR43580">
    <property type="entry name" value="OXIDOREDUCTASE GLYR1-RELATED"/>
    <property type="match status" value="1"/>
</dbReference>
<dbReference type="SUPFAM" id="SSF48179">
    <property type="entry name" value="6-phosphogluconate dehydrogenase C-terminal domain-like"/>
    <property type="match status" value="1"/>
</dbReference>
<evidence type="ECO:0000313" key="6">
    <source>
        <dbReference type="Proteomes" id="UP001169006"/>
    </source>
</evidence>
<evidence type="ECO:0000256" key="2">
    <source>
        <dbReference type="ARBA" id="ARBA00023027"/>
    </source>
</evidence>
<feature type="domain" description="3-hydroxyisobutyrate dehydrogenase-like NAD-binding" evidence="4">
    <location>
        <begin position="172"/>
        <end position="287"/>
    </location>
</feature>
<accession>A0ABT8T3W2</accession>
<evidence type="ECO:0000313" key="5">
    <source>
        <dbReference type="EMBL" id="MDO1585444.1"/>
    </source>
</evidence>
<dbReference type="PIRSF" id="PIRSF000103">
    <property type="entry name" value="HIBADH"/>
    <property type="match status" value="1"/>
</dbReference>
<name>A0ABT8T3W2_9HYPH</name>
<reference evidence="5" key="2">
    <citation type="submission" date="2023-07" db="EMBL/GenBank/DDBJ databases">
        <authorList>
            <person name="Sun H."/>
        </authorList>
    </citation>
    <scope>NUCLEOTIDE SEQUENCE</scope>
    <source>
        <strain evidence="5">05753</strain>
    </source>
</reference>
<feature type="domain" description="6-phosphogluconate dehydrogenase NADP-binding" evidence="3">
    <location>
        <begin position="6"/>
        <end position="165"/>
    </location>
</feature>
<dbReference type="InterPro" id="IPR029154">
    <property type="entry name" value="HIBADH-like_NADP-bd"/>
</dbReference>
<dbReference type="Proteomes" id="UP001169006">
    <property type="component" value="Unassembled WGS sequence"/>
</dbReference>
<dbReference type="InterPro" id="IPR036291">
    <property type="entry name" value="NAD(P)-bd_dom_sf"/>
</dbReference>
<dbReference type="InterPro" id="IPR051265">
    <property type="entry name" value="HIBADH-related_NP60_sf"/>
</dbReference>
<evidence type="ECO:0000259" key="3">
    <source>
        <dbReference type="Pfam" id="PF03446"/>
    </source>
</evidence>
<dbReference type="InterPro" id="IPR013328">
    <property type="entry name" value="6PGD_dom2"/>
</dbReference>